<comment type="similarity">
    <text evidence="2">Belongs to the AB hydrolase superfamily. Epoxide hydrolase family.</text>
</comment>
<dbReference type="Pfam" id="PF00561">
    <property type="entry name" value="Abhydrolase_1"/>
    <property type="match status" value="1"/>
</dbReference>
<proteinExistence type="inferred from homology"/>
<dbReference type="InterPro" id="IPR000639">
    <property type="entry name" value="Epox_hydrolase-like"/>
</dbReference>
<evidence type="ECO:0000256" key="2">
    <source>
        <dbReference type="ARBA" id="ARBA00038334"/>
    </source>
</evidence>
<gene>
    <name evidence="4" type="ORF">H2200_011023</name>
</gene>
<organism evidence="4 5">
    <name type="scientific">Cladophialophora chaetospira</name>
    <dbReference type="NCBI Taxonomy" id="386627"/>
    <lineage>
        <taxon>Eukaryota</taxon>
        <taxon>Fungi</taxon>
        <taxon>Dikarya</taxon>
        <taxon>Ascomycota</taxon>
        <taxon>Pezizomycotina</taxon>
        <taxon>Eurotiomycetes</taxon>
        <taxon>Chaetothyriomycetidae</taxon>
        <taxon>Chaetothyriales</taxon>
        <taxon>Herpotrichiellaceae</taxon>
        <taxon>Cladophialophora</taxon>
    </lineage>
</organism>
<evidence type="ECO:0000313" key="4">
    <source>
        <dbReference type="EMBL" id="KAJ9604189.1"/>
    </source>
</evidence>
<dbReference type="InterPro" id="IPR029058">
    <property type="entry name" value="AB_hydrolase_fold"/>
</dbReference>
<comment type="caution">
    <text evidence="4">The sequence shown here is derived from an EMBL/GenBank/DDBJ whole genome shotgun (WGS) entry which is preliminary data.</text>
</comment>
<dbReference type="Gene3D" id="3.40.50.1820">
    <property type="entry name" value="alpha/beta hydrolase"/>
    <property type="match status" value="1"/>
</dbReference>
<protein>
    <recommendedName>
        <fullName evidence="3">AB hydrolase-1 domain-containing protein</fullName>
    </recommendedName>
</protein>
<accession>A0AA39CDF3</accession>
<feature type="domain" description="AB hydrolase-1" evidence="3">
    <location>
        <begin position="29"/>
        <end position="313"/>
    </location>
</feature>
<dbReference type="AlphaFoldDB" id="A0AA39CDF3"/>
<dbReference type="SUPFAM" id="SSF53474">
    <property type="entry name" value="alpha/beta-Hydrolases"/>
    <property type="match status" value="1"/>
</dbReference>
<name>A0AA39CDF3_9EURO</name>
<dbReference type="EMBL" id="JAPDRK010000019">
    <property type="protein sequence ID" value="KAJ9604189.1"/>
    <property type="molecule type" value="Genomic_DNA"/>
</dbReference>
<dbReference type="InterPro" id="IPR000073">
    <property type="entry name" value="AB_hydrolase_1"/>
</dbReference>
<dbReference type="Proteomes" id="UP001172673">
    <property type="component" value="Unassembled WGS sequence"/>
</dbReference>
<dbReference type="PRINTS" id="PR00412">
    <property type="entry name" value="EPOXHYDRLASE"/>
</dbReference>
<evidence type="ECO:0000259" key="3">
    <source>
        <dbReference type="Pfam" id="PF00561"/>
    </source>
</evidence>
<dbReference type="PANTHER" id="PTHR43329">
    <property type="entry name" value="EPOXIDE HYDROLASE"/>
    <property type="match status" value="1"/>
</dbReference>
<keyword evidence="5" id="KW-1185">Reference proteome</keyword>
<dbReference type="GO" id="GO:0016787">
    <property type="term" value="F:hydrolase activity"/>
    <property type="evidence" value="ECO:0007669"/>
    <property type="project" value="UniProtKB-KW"/>
</dbReference>
<evidence type="ECO:0000256" key="1">
    <source>
        <dbReference type="ARBA" id="ARBA00022801"/>
    </source>
</evidence>
<evidence type="ECO:0000313" key="5">
    <source>
        <dbReference type="Proteomes" id="UP001172673"/>
    </source>
</evidence>
<keyword evidence="1" id="KW-0378">Hydrolase</keyword>
<reference evidence="4" key="1">
    <citation type="submission" date="2022-10" db="EMBL/GenBank/DDBJ databases">
        <title>Culturing micro-colonial fungi from biological soil crusts in the Mojave desert and describing Neophaeococcomyces mojavensis, and introducing the new genera and species Taxawa tesnikishii.</title>
        <authorList>
            <person name="Kurbessoian T."/>
            <person name="Stajich J.E."/>
        </authorList>
    </citation>
    <scope>NUCLEOTIDE SEQUENCE</scope>
    <source>
        <strain evidence="4">TK_41</strain>
    </source>
</reference>
<sequence>MAHLEKKTIQTERSFTYTYYVGSGDPSKPALLFLHGFPDSAHMWSDVIDKLSDLPYRIVAPDCLGYAGTSKPSDVNAYKWSGQTADFVEILKAEDIDKVIVIGHDWGALPAQRFYNRYPEICVGLFLCNVSYRAPSKEKFDLDATNEQTTQRIGYPIFQYWYLFTSPDGYKILNNNLERFWEVLHGAEDDWMKKMFTRKDAMTNYFSGNERVELKSYAKDPKWRDDFLQRFRKDGFEAPTNWYKSNAWNVQWEDDRSIPKENYVVKVPFFFLGCSGDAIGRTDLIQIPKAAGLLPDFEMTEITSGHWCALEKPGEVADAIRGFVTKRFP</sequence>